<evidence type="ECO:0000256" key="4">
    <source>
        <dbReference type="ARBA" id="ARBA00023288"/>
    </source>
</evidence>
<evidence type="ECO:0000313" key="6">
    <source>
        <dbReference type="EMBL" id="CPR19757.1"/>
    </source>
</evidence>
<evidence type="ECO:0000259" key="5">
    <source>
        <dbReference type="Pfam" id="PF09864"/>
    </source>
</evidence>
<dbReference type="Proteomes" id="UP000044377">
    <property type="component" value="Unassembled WGS sequence"/>
</dbReference>
<dbReference type="AlphaFoldDB" id="A0A0G4JZP9"/>
<proteinExistence type="predicted"/>
<keyword evidence="2" id="KW-0472">Membrane</keyword>
<dbReference type="EMBL" id="CGIG01000001">
    <property type="protein sequence ID" value="CPR19757.1"/>
    <property type="molecule type" value="Genomic_DNA"/>
</dbReference>
<protein>
    <submittedName>
        <fullName evidence="6">Membrane-bound lysozyme inhibitor of c-type lysozyme</fullName>
    </submittedName>
</protein>
<feature type="domain" description="C-type lysozyme inhibitor" evidence="5">
    <location>
        <begin position="48"/>
        <end position="114"/>
    </location>
</feature>
<sequence length="121" mass="13171">MLFDHSAFADIRTTGEEIMKPLLTGAVLILLSGCSYLGHQQSVKTLAYQCGTMPLTVTIRQGSESSSQADFLLDGDRHALPQVASASGVKYSDGTYTFWSKGNHAFIQRGERVIVDDCALR</sequence>
<dbReference type="Gene3D" id="2.40.128.200">
    <property type="match status" value="1"/>
</dbReference>
<evidence type="ECO:0000256" key="2">
    <source>
        <dbReference type="ARBA" id="ARBA00023136"/>
    </source>
</evidence>
<evidence type="ECO:0000256" key="3">
    <source>
        <dbReference type="ARBA" id="ARBA00023139"/>
    </source>
</evidence>
<reference evidence="7" key="1">
    <citation type="submission" date="2015-01" db="EMBL/GenBank/DDBJ databases">
        <authorList>
            <person name="Paterson Steve"/>
        </authorList>
    </citation>
    <scope>NUCLEOTIDE SEQUENCE [LARGE SCALE GENOMIC DNA]</scope>
    <source>
        <strain evidence="7">OBR1</strain>
    </source>
</reference>
<dbReference type="InterPro" id="IPR018660">
    <property type="entry name" value="MliC"/>
</dbReference>
<organism evidence="6 7">
    <name type="scientific">Brenneria goodwinii</name>
    <dbReference type="NCBI Taxonomy" id="1109412"/>
    <lineage>
        <taxon>Bacteria</taxon>
        <taxon>Pseudomonadati</taxon>
        <taxon>Pseudomonadota</taxon>
        <taxon>Gammaproteobacteria</taxon>
        <taxon>Enterobacterales</taxon>
        <taxon>Pectobacteriaceae</taxon>
        <taxon>Brenneria</taxon>
    </lineage>
</organism>
<gene>
    <name evidence="6" type="ORF">BN1221_03940</name>
</gene>
<dbReference type="STRING" id="1109412.BN1221_03940"/>
<dbReference type="Pfam" id="PF09864">
    <property type="entry name" value="MliC"/>
    <property type="match status" value="1"/>
</dbReference>
<keyword evidence="1" id="KW-0732">Signal</keyword>
<evidence type="ECO:0000256" key="1">
    <source>
        <dbReference type="ARBA" id="ARBA00022729"/>
    </source>
</evidence>
<accession>A0A0G4JZP9</accession>
<evidence type="ECO:0000313" key="7">
    <source>
        <dbReference type="Proteomes" id="UP000044377"/>
    </source>
</evidence>
<name>A0A0G4JZP9_9GAMM</name>
<keyword evidence="7" id="KW-1185">Reference proteome</keyword>
<keyword evidence="3" id="KW-0564">Palmitate</keyword>
<dbReference type="SUPFAM" id="SSF141488">
    <property type="entry name" value="YdhA-like"/>
    <property type="match status" value="1"/>
</dbReference>
<keyword evidence="4" id="KW-0449">Lipoprotein</keyword>
<dbReference type="InterPro" id="IPR036328">
    <property type="entry name" value="MliC_sf"/>
</dbReference>